<evidence type="ECO:0000313" key="2">
    <source>
        <dbReference type="Proteomes" id="UP000190150"/>
    </source>
</evidence>
<gene>
    <name evidence="1" type="ORF">SAMN05660841_04124</name>
</gene>
<evidence type="ECO:0000313" key="1">
    <source>
        <dbReference type="EMBL" id="SKC08415.1"/>
    </source>
</evidence>
<organism evidence="1 2">
    <name type="scientific">Sphingobacterium nematocida</name>
    <dbReference type="NCBI Taxonomy" id="1513896"/>
    <lineage>
        <taxon>Bacteria</taxon>
        <taxon>Pseudomonadati</taxon>
        <taxon>Bacteroidota</taxon>
        <taxon>Sphingobacteriia</taxon>
        <taxon>Sphingobacteriales</taxon>
        <taxon>Sphingobacteriaceae</taxon>
        <taxon>Sphingobacterium</taxon>
    </lineage>
</organism>
<proteinExistence type="predicted"/>
<dbReference type="Proteomes" id="UP000190150">
    <property type="component" value="Unassembled WGS sequence"/>
</dbReference>
<dbReference type="AlphaFoldDB" id="A0A1T5GJ62"/>
<sequence length="43" mass="5022">MIFFLDIDGVMVHANLHMRVELAENGFYKFNQLAKLIDTVMHV</sequence>
<protein>
    <submittedName>
        <fullName evidence="1">Uncharacterized protein</fullName>
    </submittedName>
</protein>
<name>A0A1T5GJ62_9SPHI</name>
<dbReference type="EMBL" id="FUZF01000026">
    <property type="protein sequence ID" value="SKC08415.1"/>
    <property type="molecule type" value="Genomic_DNA"/>
</dbReference>
<reference evidence="2" key="1">
    <citation type="submission" date="2017-02" db="EMBL/GenBank/DDBJ databases">
        <authorList>
            <person name="Varghese N."/>
            <person name="Submissions S."/>
        </authorList>
    </citation>
    <scope>NUCLEOTIDE SEQUENCE [LARGE SCALE GENOMIC DNA]</scope>
    <source>
        <strain evidence="2">DSM 24091</strain>
    </source>
</reference>
<accession>A0A1T5GJ62</accession>
<keyword evidence="2" id="KW-1185">Reference proteome</keyword>